<feature type="compositionally biased region" description="Polar residues" evidence="1">
    <location>
        <begin position="428"/>
        <end position="452"/>
    </location>
</feature>
<evidence type="ECO:0000256" key="1">
    <source>
        <dbReference type="SAM" id="MobiDB-lite"/>
    </source>
</evidence>
<feature type="region of interest" description="Disordered" evidence="1">
    <location>
        <begin position="201"/>
        <end position="277"/>
    </location>
</feature>
<dbReference type="EMBL" id="ML976010">
    <property type="protein sequence ID" value="KAF1945295.1"/>
    <property type="molecule type" value="Genomic_DNA"/>
</dbReference>
<feature type="region of interest" description="Disordered" evidence="1">
    <location>
        <begin position="335"/>
        <end position="366"/>
    </location>
</feature>
<feature type="compositionally biased region" description="Polar residues" evidence="1">
    <location>
        <begin position="13"/>
        <end position="41"/>
    </location>
</feature>
<keyword evidence="3" id="KW-1185">Reference proteome</keyword>
<sequence length="587" mass="64864">MHKGASMAFENYSSTSRACPPSNLTHTSTDKATTTRHNMTQQPPPAQAPIGCMMPLQAYLEERNQHLCQQYGAYPQLQRHQGFQYNATTTPHNMSQLPTDASPVGCMKPLEAFIQHLRQKNGAQPKPLQHQGFQYNPQAHAFLSYPALWEWDSFAYSKNAAYSYIPVLAANGYQVQAQSAPVNPATPAAAMYQAWPSQQHYGQGGYSARPGAQQQQGLTSQPFPDPHVYQKPRHMPSPFPGSERFRPAYMAGHISQPAPSQPLTGAPLGPPDRRQYGPSHAMQPLSLFVQQMPAYDREYPASPGFSRLHQAPQQATSFGPRHVLGVHPQQAASFVPPHRKPFGQDVASQNESQELTEKENASPTSFVAGVPVSNGEGAHYGRNTIDLLAASTGEGDHYEMNTEDLLASSTQHMVDSDGQHPEAPTLSKPPSATVAVTTFTQDVDSDTKSAPTPDTIRGRRKDPHTNELIRQLEQPFASKADMWHSVSPVEPQVADDQPENAVEYESPPQQQSSSLESLKKEQPEQTAAKERNKRNRNRNRNNRRWVLRVLSAVVHGTNVCTGTCRTTLPTTIARRPTPQHHRRLTSA</sequence>
<name>A0A6A5SXB3_9PLEO</name>
<proteinExistence type="predicted"/>
<feature type="compositionally biased region" description="Polar residues" evidence="1">
    <location>
        <begin position="212"/>
        <end position="222"/>
    </location>
</feature>
<evidence type="ECO:0000313" key="3">
    <source>
        <dbReference type="Proteomes" id="UP000800038"/>
    </source>
</evidence>
<evidence type="ECO:0000313" key="2">
    <source>
        <dbReference type="EMBL" id="KAF1945295.1"/>
    </source>
</evidence>
<feature type="compositionally biased region" description="Low complexity" evidence="1">
    <location>
        <begin position="505"/>
        <end position="516"/>
    </location>
</feature>
<feature type="compositionally biased region" description="Basic and acidic residues" evidence="1">
    <location>
        <begin position="517"/>
        <end position="530"/>
    </location>
</feature>
<feature type="region of interest" description="Disordered" evidence="1">
    <location>
        <begin position="13"/>
        <end position="48"/>
    </location>
</feature>
<feature type="region of interest" description="Disordered" evidence="1">
    <location>
        <begin position="411"/>
        <end position="466"/>
    </location>
</feature>
<accession>A0A6A5SXB3</accession>
<protein>
    <submittedName>
        <fullName evidence="2">Uncharacterized protein</fullName>
    </submittedName>
</protein>
<feature type="region of interest" description="Disordered" evidence="1">
    <location>
        <begin position="490"/>
        <end position="543"/>
    </location>
</feature>
<gene>
    <name evidence="2" type="ORF">EJ02DRAFT_52528</name>
</gene>
<reference evidence="2" key="1">
    <citation type="journal article" date="2020" name="Stud. Mycol.">
        <title>101 Dothideomycetes genomes: a test case for predicting lifestyles and emergence of pathogens.</title>
        <authorList>
            <person name="Haridas S."/>
            <person name="Albert R."/>
            <person name="Binder M."/>
            <person name="Bloem J."/>
            <person name="Labutti K."/>
            <person name="Salamov A."/>
            <person name="Andreopoulos B."/>
            <person name="Baker S."/>
            <person name="Barry K."/>
            <person name="Bills G."/>
            <person name="Bluhm B."/>
            <person name="Cannon C."/>
            <person name="Castanera R."/>
            <person name="Culley D."/>
            <person name="Daum C."/>
            <person name="Ezra D."/>
            <person name="Gonzalez J."/>
            <person name="Henrissat B."/>
            <person name="Kuo A."/>
            <person name="Liang C."/>
            <person name="Lipzen A."/>
            <person name="Lutzoni F."/>
            <person name="Magnuson J."/>
            <person name="Mondo S."/>
            <person name="Nolan M."/>
            <person name="Ohm R."/>
            <person name="Pangilinan J."/>
            <person name="Park H.-J."/>
            <person name="Ramirez L."/>
            <person name="Alfaro M."/>
            <person name="Sun H."/>
            <person name="Tritt A."/>
            <person name="Yoshinaga Y."/>
            <person name="Zwiers L.-H."/>
            <person name="Turgeon B."/>
            <person name="Goodwin S."/>
            <person name="Spatafora J."/>
            <person name="Crous P."/>
            <person name="Grigoriev I."/>
        </authorList>
    </citation>
    <scope>NUCLEOTIDE SEQUENCE</scope>
    <source>
        <strain evidence="2">CBS 161.51</strain>
    </source>
</reference>
<dbReference type="Proteomes" id="UP000800038">
    <property type="component" value="Unassembled WGS sequence"/>
</dbReference>
<organism evidence="2 3">
    <name type="scientific">Clathrospora elynae</name>
    <dbReference type="NCBI Taxonomy" id="706981"/>
    <lineage>
        <taxon>Eukaryota</taxon>
        <taxon>Fungi</taxon>
        <taxon>Dikarya</taxon>
        <taxon>Ascomycota</taxon>
        <taxon>Pezizomycotina</taxon>
        <taxon>Dothideomycetes</taxon>
        <taxon>Pleosporomycetidae</taxon>
        <taxon>Pleosporales</taxon>
        <taxon>Diademaceae</taxon>
        <taxon>Clathrospora</taxon>
    </lineage>
</organism>
<dbReference type="AlphaFoldDB" id="A0A6A5SXB3"/>
<feature type="compositionally biased region" description="Basic residues" evidence="1">
    <location>
        <begin position="531"/>
        <end position="543"/>
    </location>
</feature>